<reference evidence="8" key="2">
    <citation type="submission" date="2020-01" db="EMBL/GenBank/DDBJ databases">
        <authorList>
            <person name="Korhonen P.K.K."/>
            <person name="Guangxu M.G."/>
            <person name="Wang T.W."/>
            <person name="Stroehlein A.J.S."/>
            <person name="Young N.D."/>
            <person name="Ang C.-S.A."/>
            <person name="Fernando D.W.F."/>
            <person name="Lu H.L."/>
            <person name="Taylor S.T."/>
            <person name="Ehtesham M.E.M."/>
            <person name="Najaraj S.H.N."/>
            <person name="Harsha G.H.G."/>
            <person name="Madugundu A.M."/>
            <person name="Renuse S.R."/>
            <person name="Holt D.H."/>
            <person name="Pandey A.P."/>
            <person name="Papenfuss A.P."/>
            <person name="Gasser R.B.G."/>
            <person name="Fischer K.F."/>
        </authorList>
    </citation>
    <scope>NUCLEOTIDE SEQUENCE</scope>
    <source>
        <strain evidence="8">SSS_KF_BRIS2020</strain>
    </source>
</reference>
<dbReference type="GO" id="GO:0003676">
    <property type="term" value="F:nucleic acid binding"/>
    <property type="evidence" value="ECO:0007669"/>
    <property type="project" value="InterPro"/>
</dbReference>
<evidence type="ECO:0000256" key="5">
    <source>
        <dbReference type="ARBA" id="ARBA00023268"/>
    </source>
</evidence>
<evidence type="ECO:0000259" key="7">
    <source>
        <dbReference type="Pfam" id="PF17919"/>
    </source>
</evidence>
<keyword evidence="10" id="KW-1185">Reference proteome</keyword>
<dbReference type="InterPro" id="IPR036397">
    <property type="entry name" value="RNaseH_sf"/>
</dbReference>
<evidence type="ECO:0000256" key="3">
    <source>
        <dbReference type="ARBA" id="ARBA00022722"/>
    </source>
</evidence>
<dbReference type="InterPro" id="IPR043502">
    <property type="entry name" value="DNA/RNA_pol_sf"/>
</dbReference>
<keyword evidence="4" id="KW-0378">Hydrolase</keyword>
<dbReference type="GO" id="GO:0016779">
    <property type="term" value="F:nucleotidyltransferase activity"/>
    <property type="evidence" value="ECO:0007669"/>
    <property type="project" value="UniProtKB-KW"/>
</dbReference>
<dbReference type="Proteomes" id="UP000070412">
    <property type="component" value="Unassembled WGS sequence"/>
</dbReference>
<keyword evidence="1" id="KW-0808">Transferase</keyword>
<evidence type="ECO:0000313" key="9">
    <source>
        <dbReference type="EnsemblMetazoa" id="KAF7491264.1"/>
    </source>
</evidence>
<dbReference type="PANTHER" id="PTHR37984">
    <property type="entry name" value="PROTEIN CBG26694"/>
    <property type="match status" value="1"/>
</dbReference>
<dbReference type="SUPFAM" id="SSF56672">
    <property type="entry name" value="DNA/RNA polymerases"/>
    <property type="match status" value="1"/>
</dbReference>
<reference evidence="10" key="1">
    <citation type="journal article" date="2020" name="PLoS Negl. Trop. Dis.">
        <title>High-quality nuclear genome for Sarcoptes scabiei-A critical resource for a neglected parasite.</title>
        <authorList>
            <person name="Korhonen P.K."/>
            <person name="Gasser R.B."/>
            <person name="Ma G."/>
            <person name="Wang T."/>
            <person name="Stroehlein A.J."/>
            <person name="Young N.D."/>
            <person name="Ang C.S."/>
            <person name="Fernando D.D."/>
            <person name="Lu H.C."/>
            <person name="Taylor S."/>
            <person name="Reynolds S.L."/>
            <person name="Mofiz E."/>
            <person name="Najaraj S.H."/>
            <person name="Gowda H."/>
            <person name="Madugundu A."/>
            <person name="Renuse S."/>
            <person name="Holt D."/>
            <person name="Pandey A."/>
            <person name="Papenfuss A.T."/>
            <person name="Fischer K."/>
        </authorList>
    </citation>
    <scope>NUCLEOTIDE SEQUENCE [LARGE SCALE GENOMIC DNA]</scope>
</reference>
<dbReference type="InterPro" id="IPR021109">
    <property type="entry name" value="Peptidase_aspartic_dom_sf"/>
</dbReference>
<sequence>MEAFLSCIEKKKISIQSDRDAEPVPFSTIDELKWQRRSLRHQITFSVNKLTNLLGKHDNDCKFLENLEQSLVQLKESFLMFQVNIENWNLQNPSQKDQDLENDFKYYEKLQNAVIELKGYNQQNRFSYQEMPNLLSPSHSPTVNNQSVFNDIAVPNNNFQNHPFTDFITWDDIRSIPTFDGKREDFEDFILQFDMMVHNKNIPIDRKWQALRDRLRGNVRNAIIGRHHKTYIEVYNKLVKQYRNPLSIQVNATETLRKLPPLSNDYRIDQLENYIYTIARLHDALSLNKDQNYVFLQGRFLDMVFHILPKDLVKQLFFYSNGRPNADNLVDILESKLEILKELHQIDLQNDIQSSDKSPSISNVPPRNLSTLRSTRPIRNMQCVFCSENHKPNECFKTNRTQKIEIIQKQKRCMNCLKPNHSAKACNNVSRCQKCYAKHHTAICDSPLPPNATANEPKEDQTIMVIRENNSKKSDNKEIEIGMKAFLNETPVSIFYDTGASINVIDKKICEALHISIQPSSIQLRQIDYENPVQVQGSIIVNLKIGRKCLPIEFFVINFPNMIAISRYTARDFETSWDSRGFAVQRSTENDDILIPSRSMNLNSNLISDTPSSNLNHHHVLINDLYFENDNTKEELFNESNDQNILKIETNQASHQKQIKEHVENSTRVFEAFKIENIKSKCVFTDESITYPDPDPNKPIQIATKASNEGIGAVLMQNRHEENRTVSYFSKTDHQPIQWLMSQKKPRTRLFNWAMHLSQYDFKIIYRKGSENIQADVLSRFPQNFCCYFDIEDPKISKKQLVGINTLPPGCVFEGNDIIQIKIRLKRYYLTRDVAKKKSLEIHNKTADDFITLVKKIINSVPKLIVADKYTAINSGIFKRFLQSMNISINVNYSGPFYIKQKISSNMYQLEGFKDLIHVSALKKLGFEPTRGDPNGFPGKAWVTLLDSCLQEYNRTIHTITKFPPEYLLYGHDPENYYQNESLDQNRRIAFENSSAAHEYSKKIFDKDRYRLNFKPGDEIFVEIKNRLNRQKLDPIYEGPFTVQEQISDTIVRIDRDGKLMDVHVSKCKSLNFEKHY</sequence>
<dbReference type="Gene3D" id="3.30.420.10">
    <property type="entry name" value="Ribonuclease H-like superfamily/Ribonuclease H"/>
    <property type="match status" value="1"/>
</dbReference>
<evidence type="ECO:0000256" key="6">
    <source>
        <dbReference type="SAM" id="MobiDB-lite"/>
    </source>
</evidence>
<dbReference type="AlphaFoldDB" id="A0A834VDK5"/>
<keyword evidence="4" id="KW-0255">Endonuclease</keyword>
<dbReference type="OrthoDB" id="6514906at2759"/>
<dbReference type="InterPro" id="IPR041577">
    <property type="entry name" value="RT_RNaseH_2"/>
</dbReference>
<protein>
    <submittedName>
        <fullName evidence="8">Retrovirus-related Pol polyprotein from transposon</fullName>
    </submittedName>
</protein>
<gene>
    <name evidence="8" type="ORF">SSS_9023</name>
</gene>
<dbReference type="CDD" id="cd00303">
    <property type="entry name" value="retropepsin_like"/>
    <property type="match status" value="1"/>
</dbReference>
<dbReference type="PANTHER" id="PTHR37984:SF5">
    <property type="entry name" value="PROTEIN NYNRIN-LIKE"/>
    <property type="match status" value="1"/>
</dbReference>
<dbReference type="EnsemblMetazoa" id="SSS_9023s_mrna">
    <property type="protein sequence ID" value="KAF7491264.1"/>
    <property type="gene ID" value="SSS_9023"/>
</dbReference>
<evidence type="ECO:0000256" key="4">
    <source>
        <dbReference type="ARBA" id="ARBA00022759"/>
    </source>
</evidence>
<evidence type="ECO:0000313" key="10">
    <source>
        <dbReference type="Proteomes" id="UP000070412"/>
    </source>
</evidence>
<feature type="domain" description="Reverse transcriptase/retrotransposon-derived protein RNase H-like" evidence="7">
    <location>
        <begin position="694"/>
        <end position="732"/>
    </location>
</feature>
<dbReference type="GO" id="GO:0071897">
    <property type="term" value="P:DNA biosynthetic process"/>
    <property type="evidence" value="ECO:0007669"/>
    <property type="project" value="UniProtKB-ARBA"/>
</dbReference>
<name>A0A834VDK5_SARSC</name>
<keyword evidence="2" id="KW-0548">Nucleotidyltransferase</keyword>
<evidence type="ECO:0000313" key="8">
    <source>
        <dbReference type="EMBL" id="KAF7491264.1"/>
    </source>
</evidence>
<dbReference type="EMBL" id="WVUK01000060">
    <property type="protein sequence ID" value="KAF7491264.1"/>
    <property type="molecule type" value="Genomic_DNA"/>
</dbReference>
<keyword evidence="3" id="KW-0540">Nuclease</keyword>
<organism evidence="8">
    <name type="scientific">Sarcoptes scabiei</name>
    <name type="common">Itch mite</name>
    <name type="synonym">Acarus scabiei</name>
    <dbReference type="NCBI Taxonomy" id="52283"/>
    <lineage>
        <taxon>Eukaryota</taxon>
        <taxon>Metazoa</taxon>
        <taxon>Ecdysozoa</taxon>
        <taxon>Arthropoda</taxon>
        <taxon>Chelicerata</taxon>
        <taxon>Arachnida</taxon>
        <taxon>Acari</taxon>
        <taxon>Acariformes</taxon>
        <taxon>Sarcoptiformes</taxon>
        <taxon>Astigmata</taxon>
        <taxon>Psoroptidia</taxon>
        <taxon>Sarcoptoidea</taxon>
        <taxon>Sarcoptidae</taxon>
        <taxon>Sarcoptinae</taxon>
        <taxon>Sarcoptes</taxon>
    </lineage>
</organism>
<evidence type="ECO:0000256" key="2">
    <source>
        <dbReference type="ARBA" id="ARBA00022695"/>
    </source>
</evidence>
<dbReference type="Pfam" id="PF17919">
    <property type="entry name" value="RT_RNaseH_2"/>
    <property type="match status" value="1"/>
</dbReference>
<accession>A0A834VDK5</accession>
<proteinExistence type="predicted"/>
<reference evidence="9" key="3">
    <citation type="submission" date="2022-06" db="UniProtKB">
        <authorList>
            <consortium name="EnsemblMetazoa"/>
        </authorList>
    </citation>
    <scope>IDENTIFICATION</scope>
</reference>
<dbReference type="Gene3D" id="2.40.70.10">
    <property type="entry name" value="Acid Proteases"/>
    <property type="match status" value="1"/>
</dbReference>
<keyword evidence="5" id="KW-0511">Multifunctional enzyme</keyword>
<dbReference type="SUPFAM" id="SSF50630">
    <property type="entry name" value="Acid proteases"/>
    <property type="match status" value="1"/>
</dbReference>
<dbReference type="GO" id="GO:0004519">
    <property type="term" value="F:endonuclease activity"/>
    <property type="evidence" value="ECO:0007669"/>
    <property type="project" value="UniProtKB-KW"/>
</dbReference>
<dbReference type="InterPro" id="IPR050951">
    <property type="entry name" value="Retrovirus_Pol_polyprotein"/>
</dbReference>
<evidence type="ECO:0000256" key="1">
    <source>
        <dbReference type="ARBA" id="ARBA00022679"/>
    </source>
</evidence>
<feature type="region of interest" description="Disordered" evidence="6">
    <location>
        <begin position="353"/>
        <end position="372"/>
    </location>
</feature>